<dbReference type="PANTHER" id="PTHR13581">
    <property type="entry name" value="MRG-BINDING PROTEIN"/>
    <property type="match status" value="1"/>
</dbReference>
<keyword evidence="3" id="KW-0156">Chromatin regulator</keyword>
<comment type="subcellular location">
    <subcellularLocation>
        <location evidence="1">Nucleus</location>
    </subcellularLocation>
</comment>
<dbReference type="AlphaFoldDB" id="A0AAE0ZYD1"/>
<evidence type="ECO:0000313" key="9">
    <source>
        <dbReference type="Proteomes" id="UP001283361"/>
    </source>
</evidence>
<dbReference type="GO" id="GO:0006325">
    <property type="term" value="P:chromatin organization"/>
    <property type="evidence" value="ECO:0007669"/>
    <property type="project" value="UniProtKB-KW"/>
</dbReference>
<dbReference type="EMBL" id="JAWDGP010003066">
    <property type="protein sequence ID" value="KAK3777558.1"/>
    <property type="molecule type" value="Genomic_DNA"/>
</dbReference>
<evidence type="ECO:0000256" key="1">
    <source>
        <dbReference type="ARBA" id="ARBA00004123"/>
    </source>
</evidence>
<keyword evidence="6" id="KW-0539">Nucleus</keyword>
<dbReference type="GO" id="GO:0006357">
    <property type="term" value="P:regulation of transcription by RNA polymerase II"/>
    <property type="evidence" value="ECO:0007669"/>
    <property type="project" value="TreeGrafter"/>
</dbReference>
<gene>
    <name evidence="8" type="ORF">RRG08_021678</name>
</gene>
<keyword evidence="5" id="KW-0804">Transcription</keyword>
<comment type="caution">
    <text evidence="8">The sequence shown here is derived from an EMBL/GenBank/DDBJ whole genome shotgun (WGS) entry which is preliminary data.</text>
</comment>
<protein>
    <submittedName>
        <fullName evidence="8">Uncharacterized protein</fullName>
    </submittedName>
</protein>
<evidence type="ECO:0000256" key="6">
    <source>
        <dbReference type="ARBA" id="ARBA00023242"/>
    </source>
</evidence>
<name>A0AAE0ZYD1_9GAST</name>
<comment type="similarity">
    <text evidence="2">Belongs to the EAF7 family.</text>
</comment>
<accession>A0AAE0ZYD1</accession>
<feature type="compositionally biased region" description="Low complexity" evidence="7">
    <location>
        <begin position="129"/>
        <end position="138"/>
    </location>
</feature>
<dbReference type="Pfam" id="PF07904">
    <property type="entry name" value="Eaf7"/>
    <property type="match status" value="1"/>
</dbReference>
<reference evidence="8" key="1">
    <citation type="journal article" date="2023" name="G3 (Bethesda)">
        <title>A reference genome for the long-term kleptoplast-retaining sea slug Elysia crispata morphotype clarki.</title>
        <authorList>
            <person name="Eastman K.E."/>
            <person name="Pendleton A.L."/>
            <person name="Shaikh M.A."/>
            <person name="Suttiyut T."/>
            <person name="Ogas R."/>
            <person name="Tomko P."/>
            <person name="Gavelis G."/>
            <person name="Widhalm J.R."/>
            <person name="Wisecaver J.H."/>
        </authorList>
    </citation>
    <scope>NUCLEOTIDE SEQUENCE</scope>
    <source>
        <strain evidence="8">ECLA1</strain>
    </source>
</reference>
<evidence type="ECO:0000256" key="3">
    <source>
        <dbReference type="ARBA" id="ARBA00022853"/>
    </source>
</evidence>
<dbReference type="GO" id="GO:0005634">
    <property type="term" value="C:nucleus"/>
    <property type="evidence" value="ECO:0007669"/>
    <property type="project" value="UniProtKB-SubCell"/>
</dbReference>
<dbReference type="InterPro" id="IPR012423">
    <property type="entry name" value="Eaf7/MRGBP"/>
</dbReference>
<evidence type="ECO:0000256" key="5">
    <source>
        <dbReference type="ARBA" id="ARBA00023163"/>
    </source>
</evidence>
<organism evidence="8 9">
    <name type="scientific">Elysia crispata</name>
    <name type="common">lettuce slug</name>
    <dbReference type="NCBI Taxonomy" id="231223"/>
    <lineage>
        <taxon>Eukaryota</taxon>
        <taxon>Metazoa</taxon>
        <taxon>Spiralia</taxon>
        <taxon>Lophotrochozoa</taxon>
        <taxon>Mollusca</taxon>
        <taxon>Gastropoda</taxon>
        <taxon>Heterobranchia</taxon>
        <taxon>Euthyneura</taxon>
        <taxon>Panpulmonata</taxon>
        <taxon>Sacoglossa</taxon>
        <taxon>Placobranchoidea</taxon>
        <taxon>Plakobranchidae</taxon>
        <taxon>Elysia</taxon>
    </lineage>
</organism>
<feature type="compositionally biased region" description="Low complexity" evidence="7">
    <location>
        <begin position="78"/>
        <end position="87"/>
    </location>
</feature>
<keyword evidence="9" id="KW-1185">Reference proteome</keyword>
<sequence length="234" mass="25527">MRGHKPAGVNRHFQMIAIHEKLSSASKKLSSDDVWRHLSTLYDLQALNDSEIIPFPNKSSDFSPHDSSASSLCDRSFPRSPFISSPSTESLKLEAPSKSTPKTTPKTDSKLTTQTPASQKSEISRIESKSSSVKTQSQKGGGGGNIITPKSTGSINQSQLLFTPDPSPKRTKRTRNVPPPGSSPSTPTEPAAKRRRILPNFQSTTVLPPPPLQLIVQCIPDYYGATLLLRRQLL</sequence>
<feature type="compositionally biased region" description="Low complexity" evidence="7">
    <location>
        <begin position="96"/>
        <end position="121"/>
    </location>
</feature>
<dbReference type="GO" id="GO:0035267">
    <property type="term" value="C:NuA4 histone acetyltransferase complex"/>
    <property type="evidence" value="ECO:0007669"/>
    <property type="project" value="TreeGrafter"/>
</dbReference>
<proteinExistence type="inferred from homology"/>
<feature type="compositionally biased region" description="Polar residues" evidence="7">
    <location>
        <begin position="148"/>
        <end position="161"/>
    </location>
</feature>
<evidence type="ECO:0000256" key="7">
    <source>
        <dbReference type="SAM" id="MobiDB-lite"/>
    </source>
</evidence>
<evidence type="ECO:0000256" key="2">
    <source>
        <dbReference type="ARBA" id="ARBA00007117"/>
    </source>
</evidence>
<feature type="compositionally biased region" description="Low complexity" evidence="7">
    <location>
        <begin position="59"/>
        <end position="71"/>
    </location>
</feature>
<evidence type="ECO:0000313" key="8">
    <source>
        <dbReference type="EMBL" id="KAK3777558.1"/>
    </source>
</evidence>
<dbReference type="Proteomes" id="UP001283361">
    <property type="component" value="Unassembled WGS sequence"/>
</dbReference>
<feature type="region of interest" description="Disordered" evidence="7">
    <location>
        <begin position="58"/>
        <end position="192"/>
    </location>
</feature>
<keyword evidence="4" id="KW-0805">Transcription regulation</keyword>
<dbReference type="PANTHER" id="PTHR13581:SF5">
    <property type="entry name" value="MRG_MORF4L-BINDING PROTEIN"/>
    <property type="match status" value="1"/>
</dbReference>
<evidence type="ECO:0000256" key="4">
    <source>
        <dbReference type="ARBA" id="ARBA00023015"/>
    </source>
</evidence>